<evidence type="ECO:0000256" key="5">
    <source>
        <dbReference type="ARBA" id="ARBA00022737"/>
    </source>
</evidence>
<gene>
    <name evidence="8" type="primary">lpxA</name>
    <name evidence="11" type="ORF">JGI4_00177</name>
    <name evidence="10" type="ORF">JGI8_01717</name>
</gene>
<dbReference type="PROSITE" id="PS00101">
    <property type="entry name" value="HEXAPEP_TRANSFERASES"/>
    <property type="match status" value="1"/>
</dbReference>
<sequence>MSTYIDPRAVVSPNAQIGDNVRIGPFTVVEDNVVIGDGTVIGPNVFIGYGTRIGKNCKIFHGASIGSIPQDLKFKGEETTLEIGDNTIIREFCTLNRGTAHSGKTVIGSNCLLMAYVHIAHDCVVGNNVIMANAVNLGGHVVVEDYVVIGGLVPVHQFVRIGQHSIVGGGWRVPKDVPPYIMAAREPLRFEGLNIVGLRRRNFKKETIEKIEDAYRIIYQSNLNVSQALKKLKEEFELIPEVQNIINFIESSQRGIIRGPYDQ</sequence>
<keyword evidence="7 8" id="KW-0012">Acyltransferase</keyword>
<evidence type="ECO:0000256" key="6">
    <source>
        <dbReference type="ARBA" id="ARBA00023098"/>
    </source>
</evidence>
<dbReference type="Pfam" id="PF13720">
    <property type="entry name" value="Acetyltransf_11"/>
    <property type="match status" value="1"/>
</dbReference>
<keyword evidence="2 8" id="KW-0444">Lipid biosynthesis</keyword>
<dbReference type="PIRSF" id="PIRSF000456">
    <property type="entry name" value="UDP-GlcNAc_acltr"/>
    <property type="match status" value="1"/>
</dbReference>
<dbReference type="RefSeq" id="WP_047134662.1">
    <property type="nucleotide sequence ID" value="NZ_CZVI01000030.1"/>
</dbReference>
<evidence type="ECO:0000256" key="3">
    <source>
        <dbReference type="ARBA" id="ARBA00022556"/>
    </source>
</evidence>
<name>A0A0P1LL83_9BACT</name>
<dbReference type="Proteomes" id="UP000182200">
    <property type="component" value="Unassembled WGS sequence"/>
</dbReference>
<dbReference type="InterPro" id="IPR018357">
    <property type="entry name" value="Hexapep_transf_CS"/>
</dbReference>
<dbReference type="OrthoDB" id="9807278at2"/>
<evidence type="ECO:0000256" key="2">
    <source>
        <dbReference type="ARBA" id="ARBA00022516"/>
    </source>
</evidence>
<dbReference type="NCBIfam" id="TIGR01852">
    <property type="entry name" value="lipid_A_lpxA"/>
    <property type="match status" value="1"/>
</dbReference>
<dbReference type="STRING" id="1633631.GCA_001442925_00177"/>
<dbReference type="EC" id="2.3.1.129" evidence="8"/>
<proteinExistence type="inferred from homology"/>
<dbReference type="GO" id="GO:0016020">
    <property type="term" value="C:membrane"/>
    <property type="evidence" value="ECO:0007669"/>
    <property type="project" value="GOC"/>
</dbReference>
<dbReference type="PANTHER" id="PTHR43480:SF1">
    <property type="entry name" value="ACYL-[ACYL-CARRIER-PROTEIN]--UDP-N-ACETYLGLUCOSAMINE O-ACYLTRANSFERASE, MITOCHONDRIAL-RELATED"/>
    <property type="match status" value="1"/>
</dbReference>
<evidence type="ECO:0000256" key="4">
    <source>
        <dbReference type="ARBA" id="ARBA00022679"/>
    </source>
</evidence>
<keyword evidence="1 8" id="KW-0963">Cytoplasm</keyword>
<dbReference type="Gene3D" id="2.160.10.10">
    <property type="entry name" value="Hexapeptide repeat proteins"/>
    <property type="match status" value="1"/>
</dbReference>
<evidence type="ECO:0000256" key="8">
    <source>
        <dbReference type="HAMAP-Rule" id="MF_00387"/>
    </source>
</evidence>
<accession>A0A0P1MCW6</accession>
<dbReference type="HAMAP" id="MF_00387">
    <property type="entry name" value="LpxA"/>
    <property type="match status" value="1"/>
</dbReference>
<dbReference type="GO" id="GO:0008780">
    <property type="term" value="F:acyl-[acyl-carrier-protein]-UDP-N-acetylglucosamine O-acyltransferase activity"/>
    <property type="evidence" value="ECO:0007669"/>
    <property type="project" value="UniProtKB-UniRule"/>
</dbReference>
<evidence type="ECO:0000256" key="7">
    <source>
        <dbReference type="ARBA" id="ARBA00023315"/>
    </source>
</evidence>
<accession>A0A0P1NVW6</accession>
<keyword evidence="5 8" id="KW-0677">Repeat</keyword>
<comment type="subcellular location">
    <subcellularLocation>
        <location evidence="8">Cytoplasm</location>
    </subcellularLocation>
</comment>
<dbReference type="Pfam" id="PF00132">
    <property type="entry name" value="Hexapep"/>
    <property type="match status" value="3"/>
</dbReference>
<accession>A0A0P1M5C6</accession>
<reference evidence="11 12" key="1">
    <citation type="submission" date="2015-11" db="EMBL/GenBank/DDBJ databases">
        <authorList>
            <person name="Zhang Y."/>
            <person name="Guo Z."/>
        </authorList>
    </citation>
    <scope>NUCLEOTIDE SEQUENCE [LARGE SCALE GENOMIC DNA]</scope>
    <source>
        <strain evidence="11">JGI-4</strain>
    </source>
</reference>
<evidence type="ECO:0000259" key="9">
    <source>
        <dbReference type="Pfam" id="PF13720"/>
    </source>
</evidence>
<dbReference type="InterPro" id="IPR010137">
    <property type="entry name" value="Lipid_A_LpxA"/>
</dbReference>
<dbReference type="GO" id="GO:0005737">
    <property type="term" value="C:cytoplasm"/>
    <property type="evidence" value="ECO:0007669"/>
    <property type="project" value="UniProtKB-SubCell"/>
</dbReference>
<dbReference type="EMBL" id="FAOP01000001">
    <property type="protein sequence ID" value="CUU01066.1"/>
    <property type="molecule type" value="Genomic_DNA"/>
</dbReference>
<dbReference type="PANTHER" id="PTHR43480">
    <property type="entry name" value="ACYL-[ACYL-CARRIER-PROTEIN]--UDP-N-ACETYLGLUCOSAMINE O-ACYLTRANSFERASE"/>
    <property type="match status" value="1"/>
</dbReference>
<comment type="catalytic activity">
    <reaction evidence="8">
        <text>a (3R)-hydroxyacyl-[ACP] + UDP-N-acetyl-alpha-D-glucosamine = a UDP-3-O-[(3R)-3-hydroxyacyl]-N-acetyl-alpha-D-glucosamine + holo-[ACP]</text>
        <dbReference type="Rhea" id="RHEA:67812"/>
        <dbReference type="Rhea" id="RHEA-COMP:9685"/>
        <dbReference type="Rhea" id="RHEA-COMP:9945"/>
        <dbReference type="ChEBI" id="CHEBI:57705"/>
        <dbReference type="ChEBI" id="CHEBI:64479"/>
        <dbReference type="ChEBI" id="CHEBI:78827"/>
        <dbReference type="ChEBI" id="CHEBI:173225"/>
        <dbReference type="EC" id="2.3.1.129"/>
    </reaction>
</comment>
<dbReference type="Proteomes" id="UP000182011">
    <property type="component" value="Unassembled WGS sequence"/>
</dbReference>
<dbReference type="InterPro" id="IPR037157">
    <property type="entry name" value="Acetyltransf_C_sf"/>
</dbReference>
<dbReference type="CDD" id="cd03351">
    <property type="entry name" value="LbH_UDP-GlcNAc_AT"/>
    <property type="match status" value="1"/>
</dbReference>
<organism evidence="11 12">
    <name type="scientific">Candidatus Kryptonium thompsonii</name>
    <dbReference type="NCBI Taxonomy" id="1633631"/>
    <lineage>
        <taxon>Bacteria</taxon>
        <taxon>Pseudomonadati</taxon>
        <taxon>Candidatus Kryptoniota</taxon>
        <taxon>Candidatus Kryptonium</taxon>
    </lineage>
</organism>
<accession>A0A0P1LL83</accession>
<evidence type="ECO:0000313" key="13">
    <source>
        <dbReference type="Proteomes" id="UP000182200"/>
    </source>
</evidence>
<dbReference type="NCBIfam" id="NF003657">
    <property type="entry name" value="PRK05289.1"/>
    <property type="match status" value="1"/>
</dbReference>
<evidence type="ECO:0000313" key="12">
    <source>
        <dbReference type="Proteomes" id="UP000182011"/>
    </source>
</evidence>
<dbReference type="InterPro" id="IPR029098">
    <property type="entry name" value="Acetyltransf_C"/>
</dbReference>
<accession>A0A0P1LFW9</accession>
<dbReference type="AlphaFoldDB" id="A0A0P1LL83"/>
<comment type="function">
    <text evidence="8">Involved in the biosynthesis of lipid A, a phosphorylated glycolipid that anchors the lipopolysaccharide to the outer membrane of the cell.</text>
</comment>
<evidence type="ECO:0000313" key="10">
    <source>
        <dbReference type="EMBL" id="CUS92703.1"/>
    </source>
</evidence>
<dbReference type="InterPro" id="IPR001451">
    <property type="entry name" value="Hexapep"/>
</dbReference>
<keyword evidence="3 8" id="KW-0441">Lipid A biosynthesis</keyword>
<comment type="similarity">
    <text evidence="8">Belongs to the transferase hexapeptide repeat family. LpxA subfamily.</text>
</comment>
<comment type="subunit">
    <text evidence="8">Homotrimer.</text>
</comment>
<dbReference type="SUPFAM" id="SSF51161">
    <property type="entry name" value="Trimeric LpxA-like enzymes"/>
    <property type="match status" value="1"/>
</dbReference>
<dbReference type="EMBL" id="CZVI01000030">
    <property type="protein sequence ID" value="CUS92703.1"/>
    <property type="molecule type" value="Genomic_DNA"/>
</dbReference>
<dbReference type="UniPathway" id="UPA00359">
    <property type="reaction ID" value="UER00477"/>
</dbReference>
<keyword evidence="4 8" id="KW-0808">Transferase</keyword>
<keyword evidence="13" id="KW-1185">Reference proteome</keyword>
<keyword evidence="6 8" id="KW-0443">Lipid metabolism</keyword>
<evidence type="ECO:0000313" key="11">
    <source>
        <dbReference type="EMBL" id="CUU01066.1"/>
    </source>
</evidence>
<comment type="pathway">
    <text evidence="8">Glycolipid biosynthesis; lipid IV(A) biosynthesis; lipid IV(A) from (3R)-3-hydroxytetradecanoyl-[acyl-carrier-protein] and UDP-N-acetyl-alpha-D-glucosamine: step 1/6.</text>
</comment>
<reference evidence="10 13" key="2">
    <citation type="submission" date="2015-11" db="EMBL/GenBank/DDBJ databases">
        <authorList>
            <person name="Varghese N."/>
        </authorList>
    </citation>
    <scope>NUCLEOTIDE SEQUENCE [LARGE SCALE GENOMIC DNA]</scope>
    <source>
        <strain evidence="10 13">JGI-8</strain>
    </source>
</reference>
<protein>
    <recommendedName>
        <fullName evidence="8">Acyl-[acyl-carrier-protein]--UDP-N-acetylglucosamine O-acyltransferase</fullName>
        <shortName evidence="8">UDP-N-acetylglucosamine acyltransferase</shortName>
        <ecNumber evidence="8">2.3.1.129</ecNumber>
    </recommendedName>
</protein>
<dbReference type="InterPro" id="IPR011004">
    <property type="entry name" value="Trimer_LpxA-like_sf"/>
</dbReference>
<dbReference type="GO" id="GO:0009245">
    <property type="term" value="P:lipid A biosynthetic process"/>
    <property type="evidence" value="ECO:0007669"/>
    <property type="project" value="UniProtKB-UniRule"/>
</dbReference>
<accession>A0A0P1MQK8</accession>
<feature type="domain" description="UDP N-acetylglucosamine O-acyltransferase C-terminal" evidence="9">
    <location>
        <begin position="176"/>
        <end position="257"/>
    </location>
</feature>
<accession>A0A0P1LWX3</accession>
<evidence type="ECO:0000256" key="1">
    <source>
        <dbReference type="ARBA" id="ARBA00022490"/>
    </source>
</evidence>
<dbReference type="Gene3D" id="1.20.1180.10">
    <property type="entry name" value="Udp N-acetylglucosamine O-acyltransferase, C-terminal domain"/>
    <property type="match status" value="1"/>
</dbReference>
<accession>A0A0S4MPW6</accession>